<dbReference type="SUPFAM" id="SSF50978">
    <property type="entry name" value="WD40 repeat-like"/>
    <property type="match status" value="1"/>
</dbReference>
<evidence type="ECO:0000256" key="9">
    <source>
        <dbReference type="ARBA" id="ARBA00024190"/>
    </source>
</evidence>
<dbReference type="GO" id="GO:0120293">
    <property type="term" value="C:dynein axonemal particle"/>
    <property type="evidence" value="ECO:0007669"/>
    <property type="project" value="UniProtKB-SubCell"/>
</dbReference>
<feature type="repeat" description="WD" evidence="12">
    <location>
        <begin position="224"/>
        <end position="270"/>
    </location>
</feature>
<evidence type="ECO:0000256" key="1">
    <source>
        <dbReference type="ARBA" id="ARBA00004611"/>
    </source>
</evidence>
<dbReference type="PANTHER" id="PTHR12442">
    <property type="entry name" value="DYNEIN INTERMEDIATE CHAIN"/>
    <property type="match status" value="1"/>
</dbReference>
<dbReference type="SMART" id="SM00320">
    <property type="entry name" value="WD40"/>
    <property type="match status" value="4"/>
</dbReference>
<feature type="non-terminal residue" evidence="13">
    <location>
        <position position="408"/>
    </location>
</feature>
<evidence type="ECO:0000256" key="4">
    <source>
        <dbReference type="ARBA" id="ARBA00022737"/>
    </source>
</evidence>
<name>A0AAV8XZ20_9CUCU</name>
<reference evidence="13" key="1">
    <citation type="journal article" date="2023" name="Insect Mol. Biol.">
        <title>Genome sequencing provides insights into the evolution of gene families encoding plant cell wall-degrading enzymes in longhorned beetles.</title>
        <authorList>
            <person name="Shin N.R."/>
            <person name="Okamura Y."/>
            <person name="Kirsch R."/>
            <person name="Pauchet Y."/>
        </authorList>
    </citation>
    <scope>NUCLEOTIDE SEQUENCE</scope>
    <source>
        <strain evidence="13">RBIC_L_NR</strain>
    </source>
</reference>
<dbReference type="Proteomes" id="UP001162156">
    <property type="component" value="Unassembled WGS sequence"/>
</dbReference>
<dbReference type="GO" id="GO:0045503">
    <property type="term" value="F:dynein light chain binding"/>
    <property type="evidence" value="ECO:0007669"/>
    <property type="project" value="TreeGrafter"/>
</dbReference>
<sequence>MFGIKHNECVGFESRWKVKNTEVQTVTDQPLLKSTDADMQKLAEWLSKMYPKVTREIDNANNSQAFKGYKLHGDSTEANCKLIQSINVSNTAGSGDKVLDIIIKLETEVSRISAICWNQTGKSVAVTCNYEHNSWCYHLGHISIYTLNRNNSGLCFIHPHNNVFTTEKKKIPDAPRKKLSTETCVTSLKFHPIHPAIIAAGTISGGIVVWNMQNDEGDNIIGTANAHEEAVTQLSWVNDVYSAKTILLATSSTDGLLKLWNFNLANASLSIKAKYKIKSPVLGSICRKTETPEYIEQKSSRGIICFDFSKQIADLFVVGVEGGLVVQCSVLGTSELKVVLKEEPAQFIFVKNPLNDLTFVPHEDKLVVGCGINGIFEIFHLISGKRVGNITTEKVKKQVLTCLAINNV</sequence>
<dbReference type="InterPro" id="IPR036322">
    <property type="entry name" value="WD40_repeat_dom_sf"/>
</dbReference>
<comment type="subcellular location">
    <subcellularLocation>
        <location evidence="1">Cytoplasm</location>
        <location evidence="1">Cytoskeleton</location>
        <location evidence="1">Flagellum axoneme</location>
    </subcellularLocation>
    <subcellularLocation>
        <location evidence="9">Dynein axonemal particle</location>
    </subcellularLocation>
</comment>
<evidence type="ECO:0000313" key="13">
    <source>
        <dbReference type="EMBL" id="KAJ8943703.1"/>
    </source>
</evidence>
<dbReference type="InterPro" id="IPR050687">
    <property type="entry name" value="Dynein_IC"/>
</dbReference>
<dbReference type="GO" id="GO:0045504">
    <property type="term" value="F:dynein heavy chain binding"/>
    <property type="evidence" value="ECO:0007669"/>
    <property type="project" value="TreeGrafter"/>
</dbReference>
<accession>A0AAV8XZ20</accession>
<keyword evidence="8" id="KW-0966">Cell projection</keyword>
<keyword evidence="14" id="KW-1185">Reference proteome</keyword>
<dbReference type="AlphaFoldDB" id="A0AAV8XZ20"/>
<dbReference type="InterPro" id="IPR019775">
    <property type="entry name" value="WD40_repeat_CS"/>
</dbReference>
<evidence type="ECO:0000313" key="14">
    <source>
        <dbReference type="Proteomes" id="UP001162156"/>
    </source>
</evidence>
<keyword evidence="2" id="KW-0963">Cytoplasm</keyword>
<protein>
    <recommendedName>
        <fullName evidence="10">Dynein axonemal intermediate chain 4</fullName>
    </recommendedName>
    <alternativeName>
        <fullName evidence="11">WD repeat-containing protein 78</fullName>
    </alternativeName>
</protein>
<comment type="caution">
    <text evidence="13">The sequence shown here is derived from an EMBL/GenBank/DDBJ whole genome shotgun (WGS) entry which is preliminary data.</text>
</comment>
<evidence type="ECO:0000256" key="12">
    <source>
        <dbReference type="PROSITE-ProRule" id="PRU00221"/>
    </source>
</evidence>
<dbReference type="PROSITE" id="PS00678">
    <property type="entry name" value="WD_REPEATS_1"/>
    <property type="match status" value="1"/>
</dbReference>
<dbReference type="PANTHER" id="PTHR12442:SF12">
    <property type="entry name" value="DYNEIN AXONEMAL INTERMEDIATE CHAIN 4"/>
    <property type="match status" value="1"/>
</dbReference>
<keyword evidence="5" id="KW-0282">Flagellum</keyword>
<evidence type="ECO:0000256" key="5">
    <source>
        <dbReference type="ARBA" id="ARBA00022846"/>
    </source>
</evidence>
<evidence type="ECO:0000256" key="8">
    <source>
        <dbReference type="ARBA" id="ARBA00023273"/>
    </source>
</evidence>
<gene>
    <name evidence="13" type="ORF">NQ314_009676</name>
</gene>
<dbReference type="PROSITE" id="PS50082">
    <property type="entry name" value="WD_REPEATS_2"/>
    <property type="match status" value="1"/>
</dbReference>
<evidence type="ECO:0000256" key="11">
    <source>
        <dbReference type="ARBA" id="ARBA00041557"/>
    </source>
</evidence>
<evidence type="ECO:0000256" key="7">
    <source>
        <dbReference type="ARBA" id="ARBA00023212"/>
    </source>
</evidence>
<keyword evidence="3 12" id="KW-0853">WD repeat</keyword>
<dbReference type="Pfam" id="PF00400">
    <property type="entry name" value="WD40"/>
    <property type="match status" value="1"/>
</dbReference>
<evidence type="ECO:0000256" key="3">
    <source>
        <dbReference type="ARBA" id="ARBA00022574"/>
    </source>
</evidence>
<evidence type="ECO:0000256" key="10">
    <source>
        <dbReference type="ARBA" id="ARBA00040002"/>
    </source>
</evidence>
<dbReference type="InterPro" id="IPR001680">
    <property type="entry name" value="WD40_rpt"/>
</dbReference>
<dbReference type="GO" id="GO:0003341">
    <property type="term" value="P:cilium movement"/>
    <property type="evidence" value="ECO:0007669"/>
    <property type="project" value="TreeGrafter"/>
</dbReference>
<dbReference type="EMBL" id="JANEYF010002656">
    <property type="protein sequence ID" value="KAJ8943703.1"/>
    <property type="molecule type" value="Genomic_DNA"/>
</dbReference>
<keyword evidence="4" id="KW-0677">Repeat</keyword>
<evidence type="ECO:0000256" key="2">
    <source>
        <dbReference type="ARBA" id="ARBA00022490"/>
    </source>
</evidence>
<keyword evidence="7" id="KW-0206">Cytoskeleton</keyword>
<keyword evidence="6" id="KW-0969">Cilium</keyword>
<organism evidence="13 14">
    <name type="scientific">Rhamnusium bicolor</name>
    <dbReference type="NCBI Taxonomy" id="1586634"/>
    <lineage>
        <taxon>Eukaryota</taxon>
        <taxon>Metazoa</taxon>
        <taxon>Ecdysozoa</taxon>
        <taxon>Arthropoda</taxon>
        <taxon>Hexapoda</taxon>
        <taxon>Insecta</taxon>
        <taxon>Pterygota</taxon>
        <taxon>Neoptera</taxon>
        <taxon>Endopterygota</taxon>
        <taxon>Coleoptera</taxon>
        <taxon>Polyphaga</taxon>
        <taxon>Cucujiformia</taxon>
        <taxon>Chrysomeloidea</taxon>
        <taxon>Cerambycidae</taxon>
        <taxon>Lepturinae</taxon>
        <taxon>Rhagiini</taxon>
        <taxon>Rhamnusium</taxon>
    </lineage>
</organism>
<proteinExistence type="predicted"/>
<evidence type="ECO:0000256" key="6">
    <source>
        <dbReference type="ARBA" id="ARBA00023069"/>
    </source>
</evidence>
<dbReference type="Gene3D" id="2.130.10.10">
    <property type="entry name" value="YVTN repeat-like/Quinoprotein amine dehydrogenase"/>
    <property type="match status" value="1"/>
</dbReference>
<dbReference type="InterPro" id="IPR015943">
    <property type="entry name" value="WD40/YVTN_repeat-like_dom_sf"/>
</dbReference>
<dbReference type="GO" id="GO:0005858">
    <property type="term" value="C:axonemal dynein complex"/>
    <property type="evidence" value="ECO:0007669"/>
    <property type="project" value="TreeGrafter"/>
</dbReference>